<dbReference type="SUPFAM" id="SSF53756">
    <property type="entry name" value="UDP-Glycosyltransferase/glycogen phosphorylase"/>
    <property type="match status" value="1"/>
</dbReference>
<dbReference type="Gene3D" id="3.40.50.2000">
    <property type="entry name" value="Glycogen Phosphorylase B"/>
    <property type="match status" value="1"/>
</dbReference>
<dbReference type="InterPro" id="IPR055259">
    <property type="entry name" value="YkvP/CgeB_Glyco_trans-like"/>
</dbReference>
<organism evidence="2 3">
    <name type="scientific">Gracilibacillus halotolerans</name>
    <dbReference type="NCBI Taxonomy" id="74386"/>
    <lineage>
        <taxon>Bacteria</taxon>
        <taxon>Bacillati</taxon>
        <taxon>Bacillota</taxon>
        <taxon>Bacilli</taxon>
        <taxon>Bacillales</taxon>
        <taxon>Bacillaceae</taxon>
        <taxon>Gracilibacillus</taxon>
    </lineage>
</organism>
<gene>
    <name evidence="2" type="ORF">GGQ92_002402</name>
</gene>
<keyword evidence="3" id="KW-1185">Reference proteome</keyword>
<accession>A0A841RSP0</accession>
<feature type="domain" description="Spore protein YkvP/CgeB glycosyl transferase-like" evidence="1">
    <location>
        <begin position="371"/>
        <end position="490"/>
    </location>
</feature>
<protein>
    <submittedName>
        <fullName evidence="2">Spore maturation protein CgeB</fullName>
    </submittedName>
</protein>
<sequence length="686" mass="80523">MESNNKPSNSIKLNNIKSDFFTDKSWKRKRKRKTKIISENEQLAIASTSKKVNYITFLEHNTNFSSISNKTRLISMKGDYTFNIESTKSGRIKVIIYLIEYDASFQKIKNNKISVNGRTIIKSSQATEYARIAIRIEGEGELHIKSLDVVNYINEIEDFNQLPYMKDLNVAGILDEFSYESFKDIVNLITFSPFNWKEILHKNKPDLLIIESAWKGNSGTWQYEIGNYSNNSNNARLRDLVAWCKRNRVPTVFWNKEDPVHFEKFTKAASLVDYVFTTDADSIPKYRDLLGHNRVDYLQFAANPVIHNPISLKKEKISKICFAGSYYANRHEERKKDMDEILDMSNDLGLHIYDRNYYVNQTNENSHFRFPEHLQSNVIGTLKYEEMEKAYKEYRLTMNVNSVKHSPTMFSRRVFESLACGTPVISSYATGIKKLFQDIVPLLDDSDTTFQNEVKKLMTDDTYYRELSLRGMRKVFSEHTYEDRMEKILNKLNFQYCRNQYDVTLVFTINEPYEIEQAIDIMNNQSYKNTKAIFLVNYYDNVEEILNNYNNGRISSYLIDYAYKYESLDKIISTSHVIRMRLSNKYGKYFIEDLINASRYSQADVIGKKNIKAWKENAAYLPYEYEYVESVEVDTALFKLSTIKSFGLYEFINELEAIMDKLFRARGCRIFSSDRFNFNEDTEVSK</sequence>
<evidence type="ECO:0000313" key="3">
    <source>
        <dbReference type="Proteomes" id="UP000572212"/>
    </source>
</evidence>
<dbReference type="EMBL" id="JACHON010000014">
    <property type="protein sequence ID" value="MBB6513588.1"/>
    <property type="molecule type" value="Genomic_DNA"/>
</dbReference>
<name>A0A841RSP0_9BACI</name>
<evidence type="ECO:0000313" key="2">
    <source>
        <dbReference type="EMBL" id="MBB6513588.1"/>
    </source>
</evidence>
<proteinExistence type="predicted"/>
<dbReference type="RefSeq" id="WP_184249051.1">
    <property type="nucleotide sequence ID" value="NZ_BAAACU010000006.1"/>
</dbReference>
<dbReference type="Pfam" id="PF13524">
    <property type="entry name" value="Glyco_trans_1_2"/>
    <property type="match status" value="1"/>
</dbReference>
<evidence type="ECO:0000259" key="1">
    <source>
        <dbReference type="Pfam" id="PF13524"/>
    </source>
</evidence>
<reference evidence="2 3" key="1">
    <citation type="submission" date="2020-08" db="EMBL/GenBank/DDBJ databases">
        <title>Genomic Encyclopedia of Type Strains, Phase IV (KMG-IV): sequencing the most valuable type-strain genomes for metagenomic binning, comparative biology and taxonomic classification.</title>
        <authorList>
            <person name="Goeker M."/>
        </authorList>
    </citation>
    <scope>NUCLEOTIDE SEQUENCE [LARGE SCALE GENOMIC DNA]</scope>
    <source>
        <strain evidence="2 3">DSM 11805</strain>
    </source>
</reference>
<dbReference type="AlphaFoldDB" id="A0A841RSP0"/>
<comment type="caution">
    <text evidence="2">The sequence shown here is derived from an EMBL/GenBank/DDBJ whole genome shotgun (WGS) entry which is preliminary data.</text>
</comment>
<dbReference type="Proteomes" id="UP000572212">
    <property type="component" value="Unassembled WGS sequence"/>
</dbReference>